<feature type="region of interest" description="Disordered" evidence="1">
    <location>
        <begin position="25"/>
        <end position="52"/>
    </location>
</feature>
<evidence type="ECO:0000313" key="2">
    <source>
        <dbReference type="EMBL" id="EDS17022.1"/>
    </source>
</evidence>
<reference evidence="2 3" key="1">
    <citation type="submission" date="2007-11" db="EMBL/GenBank/DDBJ databases">
        <title>Draft genome sequence of Bacteroides stercoris(ATCC 43183).</title>
        <authorList>
            <person name="Sudarsanam P."/>
            <person name="Ley R."/>
            <person name="Guruge J."/>
            <person name="Turnbaugh P.J."/>
            <person name="Mahowald M."/>
            <person name="Liep D."/>
            <person name="Gordon J."/>
        </authorList>
    </citation>
    <scope>NUCLEOTIDE SEQUENCE [LARGE SCALE GENOMIC DNA]</scope>
    <source>
        <strain evidence="2 3">ATCC 43183</strain>
    </source>
</reference>
<comment type="caution">
    <text evidence="2">The sequence shown here is derived from an EMBL/GenBank/DDBJ whole genome shotgun (WGS) entry which is preliminary data.</text>
</comment>
<dbReference type="Proteomes" id="UP000004713">
    <property type="component" value="Unassembled WGS sequence"/>
</dbReference>
<dbReference type="AlphaFoldDB" id="B0NKQ8"/>
<dbReference type="HOGENOM" id="CLU_3076945_0_0_10"/>
<reference evidence="2 3" key="2">
    <citation type="submission" date="2007-11" db="EMBL/GenBank/DDBJ databases">
        <authorList>
            <person name="Fulton L."/>
            <person name="Clifton S."/>
            <person name="Fulton B."/>
            <person name="Xu J."/>
            <person name="Minx P."/>
            <person name="Pepin K.H."/>
            <person name="Johnson M."/>
            <person name="Thiruvilangam P."/>
            <person name="Bhonagiri V."/>
            <person name="Nash W.E."/>
            <person name="Mardis E.R."/>
            <person name="Wilson R.K."/>
        </authorList>
    </citation>
    <scope>NUCLEOTIDE SEQUENCE [LARGE SCALE GENOMIC DNA]</scope>
    <source>
        <strain evidence="2 3">ATCC 43183</strain>
    </source>
</reference>
<name>B0NKQ8_BACSE</name>
<protein>
    <submittedName>
        <fullName evidence="2">Uncharacterized protein</fullName>
    </submittedName>
</protein>
<evidence type="ECO:0000256" key="1">
    <source>
        <dbReference type="SAM" id="MobiDB-lite"/>
    </source>
</evidence>
<evidence type="ECO:0000313" key="3">
    <source>
        <dbReference type="Proteomes" id="UP000004713"/>
    </source>
</evidence>
<proteinExistence type="predicted"/>
<dbReference type="EMBL" id="ABFZ02000009">
    <property type="protein sequence ID" value="EDS17022.1"/>
    <property type="molecule type" value="Genomic_DNA"/>
</dbReference>
<feature type="compositionally biased region" description="Basic residues" evidence="1">
    <location>
        <begin position="31"/>
        <end position="52"/>
    </location>
</feature>
<sequence>MIRYNILKAKKEKYFTSIRIIPTKNLLTPRKQAKQRKEKQAKQGKYKARQTK</sequence>
<accession>B0NKQ8</accession>
<gene>
    <name evidence="2" type="ORF">BACSTE_00051</name>
</gene>
<organism evidence="2 3">
    <name type="scientific">Bacteroides stercoris ATCC 43183</name>
    <dbReference type="NCBI Taxonomy" id="449673"/>
    <lineage>
        <taxon>Bacteria</taxon>
        <taxon>Pseudomonadati</taxon>
        <taxon>Bacteroidota</taxon>
        <taxon>Bacteroidia</taxon>
        <taxon>Bacteroidales</taxon>
        <taxon>Bacteroidaceae</taxon>
        <taxon>Bacteroides</taxon>
    </lineage>
</organism>